<dbReference type="Pfam" id="PF10070">
    <property type="entry name" value="DabA"/>
    <property type="match status" value="1"/>
</dbReference>
<name>A0A5C6M4P8_9PLAN</name>
<evidence type="ECO:0000313" key="7">
    <source>
        <dbReference type="Proteomes" id="UP000321083"/>
    </source>
</evidence>
<evidence type="ECO:0000256" key="4">
    <source>
        <dbReference type="ARBA" id="ARBA00022833"/>
    </source>
</evidence>
<dbReference type="GO" id="GO:0046872">
    <property type="term" value="F:metal ion binding"/>
    <property type="evidence" value="ECO:0007669"/>
    <property type="project" value="UniProtKB-KW"/>
</dbReference>
<dbReference type="Proteomes" id="UP000321083">
    <property type="component" value="Unassembled WGS sequence"/>
</dbReference>
<evidence type="ECO:0008006" key="8">
    <source>
        <dbReference type="Google" id="ProtNLM"/>
    </source>
</evidence>
<dbReference type="EMBL" id="SRHE01000199">
    <property type="protein sequence ID" value="TWW09706.1"/>
    <property type="molecule type" value="Genomic_DNA"/>
</dbReference>
<feature type="non-terminal residue" evidence="6">
    <location>
        <position position="1"/>
    </location>
</feature>
<reference evidence="6 7" key="1">
    <citation type="submission" date="2019-08" db="EMBL/GenBank/DDBJ databases">
        <title>100 year-old enigma solved: identification of Planctomyces bekefii, the type genus and species of the phylum Planctomycetes.</title>
        <authorList>
            <person name="Svetlana D.N."/>
            <person name="Overmann J."/>
        </authorList>
    </citation>
    <scope>NUCLEOTIDE SEQUENCE [LARGE SCALE GENOMIC DNA]</scope>
    <source>
        <strain evidence="6">Phe10_nw2017</strain>
    </source>
</reference>
<evidence type="ECO:0000256" key="1">
    <source>
        <dbReference type="ARBA" id="ARBA00022448"/>
    </source>
</evidence>
<evidence type="ECO:0000313" key="6">
    <source>
        <dbReference type="EMBL" id="TWW09706.1"/>
    </source>
</evidence>
<reference evidence="6 7" key="2">
    <citation type="submission" date="2019-08" db="EMBL/GenBank/DDBJ databases">
        <authorList>
            <person name="Henke P."/>
        </authorList>
    </citation>
    <scope>NUCLEOTIDE SEQUENCE [LARGE SCALE GENOMIC DNA]</scope>
    <source>
        <strain evidence="6">Phe10_nw2017</strain>
    </source>
</reference>
<evidence type="ECO:0000256" key="3">
    <source>
        <dbReference type="ARBA" id="ARBA00022723"/>
    </source>
</evidence>
<evidence type="ECO:0000256" key="5">
    <source>
        <dbReference type="ARBA" id="ARBA00023136"/>
    </source>
</evidence>
<proteinExistence type="predicted"/>
<dbReference type="InterPro" id="IPR018752">
    <property type="entry name" value="DabA"/>
</dbReference>
<dbReference type="PANTHER" id="PTHR38344:SF1">
    <property type="entry name" value="INORGANIC CARBON TRANSPORTER SUBUNIT DABA-RELATED"/>
    <property type="match status" value="1"/>
</dbReference>
<comment type="caution">
    <text evidence="6">The sequence shown here is derived from an EMBL/GenBank/DDBJ whole genome shotgun (WGS) entry which is preliminary data.</text>
</comment>
<accession>A0A5C6M4P8</accession>
<keyword evidence="3" id="KW-0479">Metal-binding</keyword>
<organism evidence="6 7">
    <name type="scientific">Planctomyces bekefii</name>
    <dbReference type="NCBI Taxonomy" id="1653850"/>
    <lineage>
        <taxon>Bacteria</taxon>
        <taxon>Pseudomonadati</taxon>
        <taxon>Planctomycetota</taxon>
        <taxon>Planctomycetia</taxon>
        <taxon>Planctomycetales</taxon>
        <taxon>Planctomycetaceae</taxon>
        <taxon>Planctomyces</taxon>
    </lineage>
</organism>
<sequence>LPLVVPQTPQVQIVTCIDAREESFRRYLEEVCPEIETFGNAGFFCVPMYYRGAAEATFTALCPVVIRPQNWIVEDVVYSLEDSHRQRAVARRILGRFSQRFDSGSRSSVSGALLTALLGPLATVPLLGRILFPHFMAQMHSTAGQFVAPPAVTRLRLERPEGVPAGPHDDGIGFTLTEMITMSERSLRDIGLTSGFAPLVIFMGHGSSCMNNPHESAYHCGACSGSPGGANGRALAAMLNDPRVRRRLRERGLDIPDETWFIGGLHNTATEEITFFDLELLPSSHVGRLRKLRGVLAEACQRNAQERCRRFDSAPLEIDQQAALLHVRERSEDLAQTRPEYGNCTNAVCFVGRRGRLRGLFLDRRSFMMSYDRAQDTADSMILARILGAVIPVCEGINLLYTLSAIDNRGWGSGTKLPHNVTSLLGVMDGASSDLRPGLPWQGVDIHEPVRLLFIIETTAESMLQIMDRNPNVAAICRNGWAQLAVLDPQSSRIQRFLNGRFEDYEPRLGQLSEVAASREWYAGRRDHLPFALIRPQLAVVGAHEALVE</sequence>
<dbReference type="AlphaFoldDB" id="A0A5C6M4P8"/>
<keyword evidence="2" id="KW-1003">Cell membrane</keyword>
<evidence type="ECO:0000256" key="2">
    <source>
        <dbReference type="ARBA" id="ARBA00022475"/>
    </source>
</evidence>
<protein>
    <recommendedName>
        <fullName evidence="8">DUF2309 domain-containing protein</fullName>
    </recommendedName>
</protein>
<keyword evidence="4" id="KW-0862">Zinc</keyword>
<keyword evidence="7" id="KW-1185">Reference proteome</keyword>
<keyword evidence="1" id="KW-0813">Transport</keyword>
<gene>
    <name evidence="6" type="ORF">E3A20_11620</name>
</gene>
<dbReference type="PANTHER" id="PTHR38344">
    <property type="entry name" value="UPF0753 PROTEIN AQ_863"/>
    <property type="match status" value="1"/>
</dbReference>
<keyword evidence="5" id="KW-0472">Membrane</keyword>